<evidence type="ECO:0000313" key="3">
    <source>
        <dbReference type="EnsemblMetazoa" id="PPA15050.1"/>
    </source>
</evidence>
<dbReference type="Pfam" id="PF04177">
    <property type="entry name" value="TAP42"/>
    <property type="match status" value="1"/>
</dbReference>
<dbReference type="GO" id="GO:0035303">
    <property type="term" value="P:regulation of dephosphorylation"/>
    <property type="evidence" value="ECO:0000318"/>
    <property type="project" value="GO_Central"/>
</dbReference>
<feature type="compositionally biased region" description="Low complexity" evidence="2">
    <location>
        <begin position="193"/>
        <end position="210"/>
    </location>
</feature>
<dbReference type="GO" id="GO:0051721">
    <property type="term" value="F:protein phosphatase 2A binding"/>
    <property type="evidence" value="ECO:0000318"/>
    <property type="project" value="GO_Central"/>
</dbReference>
<evidence type="ECO:0000313" key="4">
    <source>
        <dbReference type="Proteomes" id="UP000005239"/>
    </source>
</evidence>
<accession>A0A2A6BBG0</accession>
<accession>A0A8R1U9W7</accession>
<dbReference type="InterPro" id="IPR038511">
    <property type="entry name" value="TAP42/TAP46-like_sf"/>
</dbReference>
<evidence type="ECO:0000256" key="2">
    <source>
        <dbReference type="SAM" id="MobiDB-lite"/>
    </source>
</evidence>
<feature type="region of interest" description="Disordered" evidence="2">
    <location>
        <begin position="1103"/>
        <end position="1163"/>
    </location>
</feature>
<feature type="compositionally biased region" description="Basic residues" evidence="2">
    <location>
        <begin position="671"/>
        <end position="685"/>
    </location>
</feature>
<gene>
    <name evidence="3" type="primary">WBGene00104604</name>
</gene>
<dbReference type="FunFam" id="1.25.40.540:FF:000003">
    <property type="entry name" value="Immunoglobulin (CD79A)-binding protein 1"/>
    <property type="match status" value="1"/>
</dbReference>
<keyword evidence="4" id="KW-1185">Reference proteome</keyword>
<reference evidence="3" key="2">
    <citation type="submission" date="2022-06" db="UniProtKB">
        <authorList>
            <consortium name="EnsemblMetazoa"/>
        </authorList>
    </citation>
    <scope>IDENTIFICATION</scope>
    <source>
        <strain evidence="3">PS312</strain>
    </source>
</reference>
<feature type="region of interest" description="Disordered" evidence="2">
    <location>
        <begin position="417"/>
        <end position="449"/>
    </location>
</feature>
<dbReference type="InterPro" id="IPR007304">
    <property type="entry name" value="TAP46-like"/>
</dbReference>
<evidence type="ECO:0000256" key="1">
    <source>
        <dbReference type="ARBA" id="ARBA00034730"/>
    </source>
</evidence>
<feature type="compositionally biased region" description="Low complexity" evidence="2">
    <location>
        <begin position="659"/>
        <end position="668"/>
    </location>
</feature>
<feature type="region of interest" description="Disordered" evidence="2">
    <location>
        <begin position="1"/>
        <end position="26"/>
    </location>
</feature>
<feature type="compositionally biased region" description="Basic residues" evidence="2">
    <location>
        <begin position="1151"/>
        <end position="1163"/>
    </location>
</feature>
<feature type="compositionally biased region" description="Low complexity" evidence="2">
    <location>
        <begin position="88"/>
        <end position="105"/>
    </location>
</feature>
<organism evidence="3 4">
    <name type="scientific">Pristionchus pacificus</name>
    <name type="common">Parasitic nematode worm</name>
    <dbReference type="NCBI Taxonomy" id="54126"/>
    <lineage>
        <taxon>Eukaryota</taxon>
        <taxon>Metazoa</taxon>
        <taxon>Ecdysozoa</taxon>
        <taxon>Nematoda</taxon>
        <taxon>Chromadorea</taxon>
        <taxon>Rhabditida</taxon>
        <taxon>Rhabditina</taxon>
        <taxon>Diplogasteromorpha</taxon>
        <taxon>Diplogasteroidea</taxon>
        <taxon>Neodiplogasteridae</taxon>
        <taxon>Pristionchus</taxon>
    </lineage>
</organism>
<name>A0A2A6BBG0_PRIPA</name>
<feature type="region of interest" description="Disordered" evidence="2">
    <location>
        <begin position="193"/>
        <end position="236"/>
    </location>
</feature>
<feature type="compositionally biased region" description="Basic and acidic residues" evidence="2">
    <location>
        <begin position="1135"/>
        <end position="1150"/>
    </location>
</feature>
<protein>
    <submittedName>
        <fullName evidence="3">Ppfr-4</fullName>
    </submittedName>
</protein>
<feature type="region of interest" description="Disordered" evidence="2">
    <location>
        <begin position="656"/>
        <end position="727"/>
    </location>
</feature>
<dbReference type="GO" id="GO:0005829">
    <property type="term" value="C:cytosol"/>
    <property type="evidence" value="ECO:0000318"/>
    <property type="project" value="GO_Central"/>
</dbReference>
<dbReference type="GO" id="GO:0009966">
    <property type="term" value="P:regulation of signal transduction"/>
    <property type="evidence" value="ECO:0007669"/>
    <property type="project" value="InterPro"/>
</dbReference>
<dbReference type="PANTHER" id="PTHR10933:SF9">
    <property type="entry name" value="IMMUNOGLOBULIN-BINDING PROTEIN 1"/>
    <property type="match status" value="1"/>
</dbReference>
<sequence length="1163" mass="129089">MGRRRAGAASTEDTSPPAEPPVARRSSRLAVKDRVDYNEVRIFKKILEDAPKTDVSSFSALSRRVEEAKELILTAVAVRITNEVTSTRVSTTTTTRTTTTSSGLRMGRRRAGAASTEDTSPPAEPPVARRSSRLAVKDRVDYNEVRIFKKILEDAPKTDVSSFSALSRRVEEAKELILTAVAVRITNEVTSTRVSTTTTTRTTTTSSGLRMGRRRAGAASTEDTSPPAEPPVARRSSRLAVKDRVDYNEVRIFKKILEDAPKTDWQVMCERSDVDARLHYNHDENDDDVVWVRHILPLGCSVLLDDYGSLLSRAAIDWNILDDADLVAKAREKAAGARSSRKHSSYGGGRRASDDAVAEVGAQARPSSRHDHASDPFPQLGIKHFPQVAIKLDSNLWELLDSKLIPDTNTTLIMGIDQETLRQRPTKKQTRKERSESPTGPMGRRVQPRGTTLFRDEMEEEQGAAAAAADDTMREAMVINNFINLIYFIHNEPQLADADWPETAVVPEKNRKKESTVAITVPPDSKDTVFKITAPRDSKDTVIKIGQPLVDPAAKKKNRLSAGQAPSNKAVRGGGSVVFLMERTVKTENVARREVESNSGSGELDRSISIAAGIESGALALEDLAPNDRWMGELFSPNSTAGTPRLDRSLVTGTPLILSTSSGSSSDRSGGGKKRQRAAGTRARKNLSLLFESESDADTTISPPSERRETTSSSSFVPAEPTFDPNRTQKYMRNKDVRALFKAATGRVAIQAAARVSSSTSSAGDDTIEMTSATRRAVQKSLQRRKIQYPGIAPLPEDLVDVNTVADIAALPALMDLVLMAEHSEESLQQRFIACEQTMDALENGTMSTKDIQARFRLQLSLLILLNLMLYKKRAVKSRFSSNENIEELPNGSLHCMLIPCYLGIAHQNLMNCNPEAKSEELRMAKVYYRDFLRRLREYGVAELGEFPWEKDEGEEEERKKVDASVKSPAVVMAEAETKRKEKIDRFRNQKEQHDRFLELTRQRAINPEDDSAQRDLLLAQLRYYAYRALSELESIEAELPMLEMMAARARAGITEPIKPERGPSRKPFIITRDKAQKAVYGLGYPSIPVMSVDEWYDQKMASGAWGEGGPGGSGTSKEPDSRLSDSENEDDGRDDERREAKLRWDEYKDTHRRGWGNTHNKG</sequence>
<feature type="compositionally biased region" description="Gly residues" evidence="2">
    <location>
        <begin position="1106"/>
        <end position="1115"/>
    </location>
</feature>
<dbReference type="PANTHER" id="PTHR10933">
    <property type="entry name" value="IMMUNOGLOBULIN-BINDING PROTEIN 1"/>
    <property type="match status" value="1"/>
</dbReference>
<reference evidence="4" key="1">
    <citation type="journal article" date="2008" name="Nat. Genet.">
        <title>The Pristionchus pacificus genome provides a unique perspective on nematode lifestyle and parasitism.</title>
        <authorList>
            <person name="Dieterich C."/>
            <person name="Clifton S.W."/>
            <person name="Schuster L.N."/>
            <person name="Chinwalla A."/>
            <person name="Delehaunty K."/>
            <person name="Dinkelacker I."/>
            <person name="Fulton L."/>
            <person name="Fulton R."/>
            <person name="Godfrey J."/>
            <person name="Minx P."/>
            <person name="Mitreva M."/>
            <person name="Roeseler W."/>
            <person name="Tian H."/>
            <person name="Witte H."/>
            <person name="Yang S.P."/>
            <person name="Wilson R.K."/>
            <person name="Sommer R.J."/>
        </authorList>
    </citation>
    <scope>NUCLEOTIDE SEQUENCE [LARGE SCALE GENOMIC DNA]</scope>
    <source>
        <strain evidence="4">PS312</strain>
    </source>
</reference>
<dbReference type="Proteomes" id="UP000005239">
    <property type="component" value="Unassembled WGS sequence"/>
</dbReference>
<proteinExistence type="inferred from homology"/>
<comment type="similarity">
    <text evidence="1">Belongs to the IGBP1/TAP42 family.</text>
</comment>
<dbReference type="AlphaFoldDB" id="A0A2A6BBG0"/>
<feature type="region of interest" description="Disordered" evidence="2">
    <location>
        <begin position="88"/>
        <end position="132"/>
    </location>
</feature>
<dbReference type="EnsemblMetazoa" id="PPA15050.1">
    <property type="protein sequence ID" value="PPA15050.1"/>
    <property type="gene ID" value="WBGene00104604"/>
</dbReference>
<feature type="region of interest" description="Disordered" evidence="2">
    <location>
        <begin position="333"/>
        <end position="378"/>
    </location>
</feature>
<dbReference type="Gene3D" id="1.25.40.540">
    <property type="entry name" value="TAP42-like family"/>
    <property type="match status" value="1"/>
</dbReference>